<dbReference type="AlphaFoldDB" id="A0A427XL50"/>
<keyword evidence="11 16" id="KW-0560">Oxidoreductase</keyword>
<dbReference type="EC" id="1.-.-.-" evidence="16"/>
<keyword evidence="19" id="KW-1185">Reference proteome</keyword>
<organism evidence="18 19">
    <name type="scientific">Apiotrichum porosum</name>
    <dbReference type="NCBI Taxonomy" id="105984"/>
    <lineage>
        <taxon>Eukaryota</taxon>
        <taxon>Fungi</taxon>
        <taxon>Dikarya</taxon>
        <taxon>Basidiomycota</taxon>
        <taxon>Agaricomycotina</taxon>
        <taxon>Tremellomycetes</taxon>
        <taxon>Trichosporonales</taxon>
        <taxon>Trichosporonaceae</taxon>
        <taxon>Apiotrichum</taxon>
    </lineage>
</organism>
<gene>
    <name evidence="18" type="primary">AOX1</name>
    <name evidence="18" type="ORF">EHS24_009262</name>
</gene>
<feature type="region of interest" description="Disordered" evidence="17">
    <location>
        <begin position="435"/>
        <end position="468"/>
    </location>
</feature>
<evidence type="ECO:0000256" key="7">
    <source>
        <dbReference type="ARBA" id="ARBA00022792"/>
    </source>
</evidence>
<dbReference type="InterPro" id="IPR002680">
    <property type="entry name" value="AOX"/>
</dbReference>
<sequence length="468" mass="50629">MSLLVSRNVTRSGLILARTLPANRIGMPAAARLYSAIHTQTSLEVPHRSRTADADGSAAALAAGRAHATRLAGLHIPSDSSPHAALASEARHLDLGASAAANIAGMHTSTSSSAAALGLSQHDVDAENKAPEGLVGHQGRGTEGAHYNGKYKLPEAAAPLTDLAIDSMGGWTMMNPIYTEAELDTVKVVNRAPVTLSDKAAHGVVKLLRRCFDMFTGYIAKPIPAEVLAQNPIPIAELRKSGQLLSDKAWLLRIILLESIAGVPGMVGGTLRHLRSLRLLRRDGGWIHTLLEEAENERMHLLTFLTVAQPTLITRALVLAAQGVFYNVFFLTYLVAPKTAHRFVGALEEEAVRTYTHCIEDVTNGLVPEWNDKPAPQIAIDYWRMPADSTLLDVIKAVRADEATHRFVNHSLANLNQKEDFNPFALAEASPELRGTRAGFTREESAEFARQTQSRMLGAPRANKEDAE</sequence>
<evidence type="ECO:0000256" key="15">
    <source>
        <dbReference type="ARBA" id="ARBA00025285"/>
    </source>
</evidence>
<dbReference type="Proteomes" id="UP000279236">
    <property type="component" value="Unassembled WGS sequence"/>
</dbReference>
<keyword evidence="3" id="KW-0813">Transport</keyword>
<reference evidence="18 19" key="1">
    <citation type="submission" date="2018-11" db="EMBL/GenBank/DDBJ databases">
        <title>Genome sequence of Apiotrichum porosum DSM 27194.</title>
        <authorList>
            <person name="Aliyu H."/>
            <person name="Gorte O."/>
            <person name="Ochsenreither K."/>
        </authorList>
    </citation>
    <scope>NUCLEOTIDE SEQUENCE [LARGE SCALE GENOMIC DNA]</scope>
    <source>
        <strain evidence="18 19">DSM 27194</strain>
    </source>
</reference>
<evidence type="ECO:0000256" key="16">
    <source>
        <dbReference type="RuleBase" id="RU003779"/>
    </source>
</evidence>
<dbReference type="GeneID" id="39593805"/>
<keyword evidence="6 16" id="KW-0479">Metal-binding</keyword>
<evidence type="ECO:0000256" key="4">
    <source>
        <dbReference type="ARBA" id="ARBA00022660"/>
    </source>
</evidence>
<dbReference type="FunFam" id="1.20.1260.140:FF:000002">
    <property type="entry name" value="Alternative oxidase"/>
    <property type="match status" value="1"/>
</dbReference>
<keyword evidence="14 16" id="KW-0472">Membrane</keyword>
<evidence type="ECO:0000256" key="1">
    <source>
        <dbReference type="ARBA" id="ARBA00004273"/>
    </source>
</evidence>
<dbReference type="InterPro" id="IPR038659">
    <property type="entry name" value="AOX_sf"/>
</dbReference>
<keyword evidence="13" id="KW-0496">Mitochondrion</keyword>
<comment type="cofactor">
    <cofactor evidence="16">
        <name>Fe cation</name>
        <dbReference type="ChEBI" id="CHEBI:24875"/>
    </cofactor>
    <text evidence="16">Binds 2 iron ions per subunit.</text>
</comment>
<dbReference type="GO" id="GO:0046872">
    <property type="term" value="F:metal ion binding"/>
    <property type="evidence" value="ECO:0007669"/>
    <property type="project" value="UniProtKB-UniRule"/>
</dbReference>
<evidence type="ECO:0000256" key="14">
    <source>
        <dbReference type="ARBA" id="ARBA00023136"/>
    </source>
</evidence>
<dbReference type="Pfam" id="PF01786">
    <property type="entry name" value="AOX"/>
    <property type="match status" value="1"/>
</dbReference>
<evidence type="ECO:0000256" key="17">
    <source>
        <dbReference type="SAM" id="MobiDB-lite"/>
    </source>
</evidence>
<keyword evidence="7" id="KW-0999">Mitochondrion inner membrane</keyword>
<dbReference type="STRING" id="105984.A0A427XL50"/>
<dbReference type="EMBL" id="RSCE01000009">
    <property type="protein sequence ID" value="RSH79611.1"/>
    <property type="molecule type" value="Genomic_DNA"/>
</dbReference>
<dbReference type="GO" id="GO:0098803">
    <property type="term" value="C:respiratory chain complex"/>
    <property type="evidence" value="ECO:0007669"/>
    <property type="project" value="UniProtKB-UniRule"/>
</dbReference>
<protein>
    <recommendedName>
        <fullName evidence="16">Alternative oxidase</fullName>
        <ecNumber evidence="16">1.-.-.-</ecNumber>
    </recommendedName>
</protein>
<evidence type="ECO:0000256" key="2">
    <source>
        <dbReference type="ARBA" id="ARBA00008388"/>
    </source>
</evidence>
<comment type="subcellular location">
    <subcellularLocation>
        <location evidence="1">Mitochondrion inner membrane</location>
    </subcellularLocation>
</comment>
<proteinExistence type="inferred from homology"/>
<evidence type="ECO:0000256" key="11">
    <source>
        <dbReference type="ARBA" id="ARBA00023002"/>
    </source>
</evidence>
<comment type="caution">
    <text evidence="18">The sequence shown here is derived from an EMBL/GenBank/DDBJ whole genome shotgun (WGS) entry which is preliminary data.</text>
</comment>
<dbReference type="GO" id="GO:0010230">
    <property type="term" value="P:alternative respiration"/>
    <property type="evidence" value="ECO:0007669"/>
    <property type="project" value="TreeGrafter"/>
</dbReference>
<keyword evidence="9 16" id="KW-0249">Electron transport</keyword>
<evidence type="ECO:0000256" key="13">
    <source>
        <dbReference type="ARBA" id="ARBA00023128"/>
    </source>
</evidence>
<dbReference type="PANTHER" id="PTHR31803">
    <property type="entry name" value="ALTERNATIVE OXIDASE"/>
    <property type="match status" value="1"/>
</dbReference>
<dbReference type="GO" id="GO:0009916">
    <property type="term" value="F:alternative oxidase activity"/>
    <property type="evidence" value="ECO:0007669"/>
    <property type="project" value="UniProtKB-UniRule"/>
</dbReference>
<evidence type="ECO:0000256" key="8">
    <source>
        <dbReference type="ARBA" id="ARBA00022946"/>
    </source>
</evidence>
<comment type="function">
    <text evidence="15">Catalyzes cyanide-resistant oxygen consumption. May increase respiration when the cytochrome respiratory pathway is restricted, or in response to low temperatures.</text>
</comment>
<name>A0A427XL50_9TREE</name>
<dbReference type="GO" id="GO:0005743">
    <property type="term" value="C:mitochondrial inner membrane"/>
    <property type="evidence" value="ECO:0007669"/>
    <property type="project" value="UniProtKB-SubCell"/>
</dbReference>
<dbReference type="OrthoDB" id="16906at2759"/>
<dbReference type="CDD" id="cd01053">
    <property type="entry name" value="AOX"/>
    <property type="match status" value="1"/>
</dbReference>
<evidence type="ECO:0000256" key="10">
    <source>
        <dbReference type="ARBA" id="ARBA00022989"/>
    </source>
</evidence>
<evidence type="ECO:0000313" key="18">
    <source>
        <dbReference type="EMBL" id="RSH79611.1"/>
    </source>
</evidence>
<keyword evidence="8" id="KW-0809">Transit peptide</keyword>
<keyword evidence="10" id="KW-1133">Transmembrane helix</keyword>
<keyword evidence="5 16" id="KW-0812">Transmembrane</keyword>
<evidence type="ECO:0000256" key="12">
    <source>
        <dbReference type="ARBA" id="ARBA00023004"/>
    </source>
</evidence>
<keyword evidence="12 16" id="KW-0408">Iron</keyword>
<dbReference type="Gene3D" id="1.20.1260.140">
    <property type="entry name" value="Alternative oxidase"/>
    <property type="match status" value="1"/>
</dbReference>
<evidence type="ECO:0000313" key="19">
    <source>
        <dbReference type="Proteomes" id="UP000279236"/>
    </source>
</evidence>
<evidence type="ECO:0000256" key="9">
    <source>
        <dbReference type="ARBA" id="ARBA00022982"/>
    </source>
</evidence>
<evidence type="ECO:0000256" key="6">
    <source>
        <dbReference type="ARBA" id="ARBA00022723"/>
    </source>
</evidence>
<evidence type="ECO:0000256" key="3">
    <source>
        <dbReference type="ARBA" id="ARBA00022448"/>
    </source>
</evidence>
<dbReference type="PANTHER" id="PTHR31803:SF3">
    <property type="entry name" value="ALTERNATIVE OXIDASE"/>
    <property type="match status" value="1"/>
</dbReference>
<keyword evidence="4 16" id="KW-0679">Respiratory chain</keyword>
<evidence type="ECO:0000256" key="5">
    <source>
        <dbReference type="ARBA" id="ARBA00022692"/>
    </source>
</evidence>
<comment type="similarity">
    <text evidence="2 16">Belongs to the alternative oxidase family.</text>
</comment>
<accession>A0A427XL50</accession>
<dbReference type="RefSeq" id="XP_028474720.1">
    <property type="nucleotide sequence ID" value="XM_028624552.1"/>
</dbReference>